<sequence>MAPVTFRFKSCGHEDKDPMTQALWAKLQERKALPGKLTVESSLPCPPCSRSYEAYYTDLSAWLHAACRNTNTDDCIGMLLLAELVWVRSSLEQQQHPEPPEAKRICALLALAAGRFRERHVDRLEAVLVGEYARGRNTLNQYLADDGATTSTTTEPELNAFFVSQAEQYSRIARVVDMVAATHAYLCPNDPPYLPPVEVSAYFRRRMDRDTAGLEAQSDDLVEKATRLAESLPLRRPRDGGGGGRRPVIDRGDVQVQLIKGMEGVVDDIVGRVGALRELVARAETSPHHLRQEDGAAEFEVAPRKIFGLFF</sequence>
<dbReference type="EMBL" id="JAQQWI010000010">
    <property type="protein sequence ID" value="KAK8018406.1"/>
    <property type="molecule type" value="Genomic_DNA"/>
</dbReference>
<gene>
    <name evidence="1" type="ORF">PG991_007596</name>
</gene>
<proteinExistence type="predicted"/>
<protein>
    <submittedName>
        <fullName evidence="1">Uncharacterized protein</fullName>
    </submittedName>
</protein>
<comment type="caution">
    <text evidence="1">The sequence shown here is derived from an EMBL/GenBank/DDBJ whole genome shotgun (WGS) entry which is preliminary data.</text>
</comment>
<organism evidence="1 2">
    <name type="scientific">Apiospora marii</name>
    <dbReference type="NCBI Taxonomy" id="335849"/>
    <lineage>
        <taxon>Eukaryota</taxon>
        <taxon>Fungi</taxon>
        <taxon>Dikarya</taxon>
        <taxon>Ascomycota</taxon>
        <taxon>Pezizomycotina</taxon>
        <taxon>Sordariomycetes</taxon>
        <taxon>Xylariomycetidae</taxon>
        <taxon>Amphisphaeriales</taxon>
        <taxon>Apiosporaceae</taxon>
        <taxon>Apiospora</taxon>
    </lineage>
</organism>
<name>A0ABR1RTW6_9PEZI</name>
<dbReference type="Proteomes" id="UP001396898">
    <property type="component" value="Unassembled WGS sequence"/>
</dbReference>
<reference evidence="1 2" key="1">
    <citation type="submission" date="2023-01" db="EMBL/GenBank/DDBJ databases">
        <title>Analysis of 21 Apiospora genomes using comparative genomics revels a genus with tremendous synthesis potential of carbohydrate active enzymes and secondary metabolites.</title>
        <authorList>
            <person name="Sorensen T."/>
        </authorList>
    </citation>
    <scope>NUCLEOTIDE SEQUENCE [LARGE SCALE GENOMIC DNA]</scope>
    <source>
        <strain evidence="1 2">CBS 20057</strain>
    </source>
</reference>
<accession>A0ABR1RTW6</accession>
<evidence type="ECO:0000313" key="1">
    <source>
        <dbReference type="EMBL" id="KAK8018406.1"/>
    </source>
</evidence>
<evidence type="ECO:0000313" key="2">
    <source>
        <dbReference type="Proteomes" id="UP001396898"/>
    </source>
</evidence>
<keyword evidence="2" id="KW-1185">Reference proteome</keyword>